<sequence>MKVEKKDAQCALIHDYDQCVSKPNCVWCDNGIDCLNSYGKKKNSVCPIPTNCDPKNANCFTGRFDFWSGWSFDSNPECNFCMGYFKCGTDCQKSISSSWYIDYSGKATSNNSNNNNSNNKTNNNNNKTNNSNNKTNNN</sequence>
<dbReference type="EMBL" id="MCOG01000044">
    <property type="protein sequence ID" value="ORY69358.1"/>
    <property type="molecule type" value="Genomic_DNA"/>
</dbReference>
<keyword evidence="3" id="KW-1185">Reference proteome</keyword>
<feature type="non-terminal residue" evidence="2">
    <location>
        <position position="138"/>
    </location>
</feature>
<evidence type="ECO:0000313" key="2">
    <source>
        <dbReference type="EMBL" id="ORY69358.1"/>
    </source>
</evidence>
<proteinExistence type="predicted"/>
<accession>A0A1Y2ECP6</accession>
<dbReference type="OrthoDB" id="10522590at2759"/>
<organism evidence="2 3">
    <name type="scientific">Neocallimastix californiae</name>
    <dbReference type="NCBI Taxonomy" id="1754190"/>
    <lineage>
        <taxon>Eukaryota</taxon>
        <taxon>Fungi</taxon>
        <taxon>Fungi incertae sedis</taxon>
        <taxon>Chytridiomycota</taxon>
        <taxon>Chytridiomycota incertae sedis</taxon>
        <taxon>Neocallimastigomycetes</taxon>
        <taxon>Neocallimastigales</taxon>
        <taxon>Neocallimastigaceae</taxon>
        <taxon>Neocallimastix</taxon>
    </lineage>
</organism>
<gene>
    <name evidence="2" type="ORF">LY90DRAFT_667466</name>
</gene>
<name>A0A1Y2ECP6_9FUNG</name>
<dbReference type="AlphaFoldDB" id="A0A1Y2ECP6"/>
<dbReference type="Proteomes" id="UP000193920">
    <property type="component" value="Unassembled WGS sequence"/>
</dbReference>
<feature type="region of interest" description="Disordered" evidence="1">
    <location>
        <begin position="110"/>
        <end position="138"/>
    </location>
</feature>
<comment type="caution">
    <text evidence="2">The sequence shown here is derived from an EMBL/GenBank/DDBJ whole genome shotgun (WGS) entry which is preliminary data.</text>
</comment>
<evidence type="ECO:0000256" key="1">
    <source>
        <dbReference type="SAM" id="MobiDB-lite"/>
    </source>
</evidence>
<protein>
    <submittedName>
        <fullName evidence="2">Uncharacterized protein</fullName>
    </submittedName>
</protein>
<reference evidence="2 3" key="1">
    <citation type="submission" date="2016-08" db="EMBL/GenBank/DDBJ databases">
        <title>A Parts List for Fungal Cellulosomes Revealed by Comparative Genomics.</title>
        <authorList>
            <consortium name="DOE Joint Genome Institute"/>
            <person name="Haitjema C.H."/>
            <person name="Gilmore S.P."/>
            <person name="Henske J.K."/>
            <person name="Solomon K.V."/>
            <person name="De Groot R."/>
            <person name="Kuo A."/>
            <person name="Mondo S.J."/>
            <person name="Salamov A.A."/>
            <person name="Labutti K."/>
            <person name="Zhao Z."/>
            <person name="Chiniquy J."/>
            <person name="Barry K."/>
            <person name="Brewer H.M."/>
            <person name="Purvine S.O."/>
            <person name="Wright A.T."/>
            <person name="Boxma B."/>
            <person name="Van Alen T."/>
            <person name="Hackstein J.H."/>
            <person name="Baker S.E."/>
            <person name="Grigoriev I.V."/>
            <person name="O'Malley M.A."/>
        </authorList>
    </citation>
    <scope>NUCLEOTIDE SEQUENCE [LARGE SCALE GENOMIC DNA]</scope>
    <source>
        <strain evidence="2 3">G1</strain>
    </source>
</reference>
<evidence type="ECO:0000313" key="3">
    <source>
        <dbReference type="Proteomes" id="UP000193920"/>
    </source>
</evidence>